<evidence type="ECO:0000256" key="2">
    <source>
        <dbReference type="ARBA" id="ARBA00022679"/>
    </source>
</evidence>
<evidence type="ECO:0000256" key="4">
    <source>
        <dbReference type="PIRSR" id="PIRSR005739-1"/>
    </source>
</evidence>
<dbReference type="SUPFAM" id="SSF46785">
    <property type="entry name" value="Winged helix' DNA-binding domain"/>
    <property type="match status" value="1"/>
</dbReference>
<dbReference type="Pfam" id="PF00891">
    <property type="entry name" value="Methyltransf_2"/>
    <property type="match status" value="1"/>
</dbReference>
<proteinExistence type="predicted"/>
<name>A0A5C4RI19_PHOLU</name>
<protein>
    <submittedName>
        <fullName evidence="6">Methyltransferase</fullName>
    </submittedName>
</protein>
<sequence length="317" mass="36003">MLAELITSYRKSAAIYAFVDTGLSIHFKNGAYVDIDELSRQCGIDYSRLNRLCDFLIEIGILVNHGHKVSLSEECSALADPESMESLIVKWELSPDCWNIWSMYSRSLLENDGKPAFEIAHGKSFFEYLASNKLLKSKFDSSMSKISDKIIEKILDTYDFSQYDRILDVGGGKGNLLVKMSEKIKGKHYAVLDRYDKIPILENIDFIDGDFLKSVPSGYDLYILKNIIHDWPDEKAILILENCRKAMDNGSTVLLISYTKKPQSNVLIYLDMLMDALFLGKERYLTELEHLANQAGLVIQDVKDIDELSSIIQLGIK</sequence>
<evidence type="ECO:0000259" key="5">
    <source>
        <dbReference type="Pfam" id="PF00891"/>
    </source>
</evidence>
<dbReference type="InterPro" id="IPR036390">
    <property type="entry name" value="WH_DNA-bd_sf"/>
</dbReference>
<dbReference type="Gene3D" id="3.40.50.150">
    <property type="entry name" value="Vaccinia Virus protein VP39"/>
    <property type="match status" value="1"/>
</dbReference>
<keyword evidence="3" id="KW-0949">S-adenosyl-L-methionine</keyword>
<dbReference type="InterPro" id="IPR029063">
    <property type="entry name" value="SAM-dependent_MTases_sf"/>
</dbReference>
<dbReference type="InterPro" id="IPR036388">
    <property type="entry name" value="WH-like_DNA-bd_sf"/>
</dbReference>
<feature type="domain" description="O-methyltransferase C-terminal" evidence="5">
    <location>
        <begin position="111"/>
        <end position="296"/>
    </location>
</feature>
<dbReference type="SUPFAM" id="SSF53335">
    <property type="entry name" value="S-adenosyl-L-methionine-dependent methyltransferases"/>
    <property type="match status" value="1"/>
</dbReference>
<dbReference type="RefSeq" id="WP_139655886.1">
    <property type="nucleotide sequence ID" value="NZ_CAWOQH010000090.1"/>
</dbReference>
<accession>A0A5C4RI19</accession>
<dbReference type="GO" id="GO:0008171">
    <property type="term" value="F:O-methyltransferase activity"/>
    <property type="evidence" value="ECO:0007669"/>
    <property type="project" value="InterPro"/>
</dbReference>
<dbReference type="Gene3D" id="1.10.10.10">
    <property type="entry name" value="Winged helix-like DNA-binding domain superfamily/Winged helix DNA-binding domain"/>
    <property type="match status" value="1"/>
</dbReference>
<keyword evidence="2 6" id="KW-0808">Transferase</keyword>
<dbReference type="PIRSF" id="PIRSF005739">
    <property type="entry name" value="O-mtase"/>
    <property type="match status" value="1"/>
</dbReference>
<dbReference type="GO" id="GO:0032259">
    <property type="term" value="P:methylation"/>
    <property type="evidence" value="ECO:0007669"/>
    <property type="project" value="UniProtKB-KW"/>
</dbReference>
<evidence type="ECO:0000256" key="1">
    <source>
        <dbReference type="ARBA" id="ARBA00022603"/>
    </source>
</evidence>
<dbReference type="AlphaFoldDB" id="A0A5C4RI19"/>
<dbReference type="InterPro" id="IPR001077">
    <property type="entry name" value="COMT_C"/>
</dbReference>
<keyword evidence="1 6" id="KW-0489">Methyltransferase</keyword>
<dbReference type="Proteomes" id="UP000307592">
    <property type="component" value="Unassembled WGS sequence"/>
</dbReference>
<feature type="active site" description="Proton acceptor" evidence="4">
    <location>
        <position position="229"/>
    </location>
</feature>
<reference evidence="6 7" key="1">
    <citation type="submission" date="2019-01" db="EMBL/GenBank/DDBJ databases">
        <title>Draft genome assembly of Photorhabdus luminescens subsp. sonorensis Caborca.</title>
        <authorList>
            <person name="Duong D.A."/>
            <person name="Espinosa-Artiles P."/>
            <person name="Orozco R.A."/>
            <person name="Molnar I."/>
            <person name="Stock P."/>
        </authorList>
    </citation>
    <scope>NUCLEOTIDE SEQUENCE [LARGE SCALE GENOMIC DNA]</scope>
    <source>
        <strain evidence="6 7">Caborca</strain>
    </source>
</reference>
<dbReference type="PROSITE" id="PS51683">
    <property type="entry name" value="SAM_OMT_II"/>
    <property type="match status" value="1"/>
</dbReference>
<dbReference type="PANTHER" id="PTHR43712:SF2">
    <property type="entry name" value="O-METHYLTRANSFERASE CICE"/>
    <property type="match status" value="1"/>
</dbReference>
<dbReference type="InterPro" id="IPR016461">
    <property type="entry name" value="COMT-like"/>
</dbReference>
<organism evidence="6 7">
    <name type="scientific">Photorhabdus luminescens subsp. sonorensis</name>
    <dbReference type="NCBI Taxonomy" id="1173677"/>
    <lineage>
        <taxon>Bacteria</taxon>
        <taxon>Pseudomonadati</taxon>
        <taxon>Pseudomonadota</taxon>
        <taxon>Gammaproteobacteria</taxon>
        <taxon>Enterobacterales</taxon>
        <taxon>Morganellaceae</taxon>
        <taxon>Photorhabdus</taxon>
    </lineage>
</organism>
<comment type="caution">
    <text evidence="6">The sequence shown here is derived from an EMBL/GenBank/DDBJ whole genome shotgun (WGS) entry which is preliminary data.</text>
</comment>
<gene>
    <name evidence="6" type="ORF">EP164_12355</name>
</gene>
<dbReference type="EMBL" id="SBIJ01000018">
    <property type="protein sequence ID" value="TNH43321.1"/>
    <property type="molecule type" value="Genomic_DNA"/>
</dbReference>
<dbReference type="PANTHER" id="PTHR43712">
    <property type="entry name" value="PUTATIVE (AFU_ORTHOLOGUE AFUA_4G14580)-RELATED"/>
    <property type="match status" value="1"/>
</dbReference>
<evidence type="ECO:0000313" key="6">
    <source>
        <dbReference type="EMBL" id="TNH43321.1"/>
    </source>
</evidence>
<evidence type="ECO:0000256" key="3">
    <source>
        <dbReference type="ARBA" id="ARBA00022691"/>
    </source>
</evidence>
<evidence type="ECO:0000313" key="7">
    <source>
        <dbReference type="Proteomes" id="UP000307592"/>
    </source>
</evidence>